<dbReference type="InterPro" id="IPR012725">
    <property type="entry name" value="Chaperone_DnaK"/>
</dbReference>
<dbReference type="FunFam" id="3.30.420.40:FF:000071">
    <property type="entry name" value="Molecular chaperone DnaK"/>
    <property type="match status" value="1"/>
</dbReference>
<evidence type="ECO:0000256" key="1">
    <source>
        <dbReference type="ARBA" id="ARBA00007381"/>
    </source>
</evidence>
<evidence type="ECO:0000256" key="3">
    <source>
        <dbReference type="ARBA" id="ARBA00022741"/>
    </source>
</evidence>
<dbReference type="GO" id="GO:0005524">
    <property type="term" value="F:ATP binding"/>
    <property type="evidence" value="ECO:0007669"/>
    <property type="project" value="UniProtKB-UniRule"/>
</dbReference>
<evidence type="ECO:0000256" key="4">
    <source>
        <dbReference type="ARBA" id="ARBA00022840"/>
    </source>
</evidence>
<dbReference type="Gene3D" id="1.20.1270.10">
    <property type="match status" value="1"/>
</dbReference>
<dbReference type="Pfam" id="PF00012">
    <property type="entry name" value="HSP70"/>
    <property type="match status" value="2"/>
</dbReference>
<keyword evidence="6 7" id="KW-0143">Chaperone</keyword>
<dbReference type="Gene3D" id="3.30.30.30">
    <property type="match status" value="1"/>
</dbReference>
<evidence type="ECO:0000256" key="8">
    <source>
        <dbReference type="RuleBase" id="RU003322"/>
    </source>
</evidence>
<evidence type="ECO:0000256" key="7">
    <source>
        <dbReference type="HAMAP-Rule" id="MF_00332"/>
    </source>
</evidence>
<dbReference type="InterPro" id="IPR018181">
    <property type="entry name" value="Heat_shock_70_CS"/>
</dbReference>
<keyword evidence="2 7" id="KW-0597">Phosphoprotein</keyword>
<accession>A0A2M8KEW5</accession>
<dbReference type="GO" id="GO:0140662">
    <property type="term" value="F:ATP-dependent protein folding chaperone"/>
    <property type="evidence" value="ECO:0007669"/>
    <property type="project" value="InterPro"/>
</dbReference>
<dbReference type="GO" id="GO:0051082">
    <property type="term" value="F:unfolded protein binding"/>
    <property type="evidence" value="ECO:0007669"/>
    <property type="project" value="InterPro"/>
</dbReference>
<sequence>MSKIIGIDLGTSNSAAAVVEGGKPSIIPSAEGMTLGGKAFPSYVAFTKEGELLVGEPARRQAVTNPDRTITAIKRKMGTTEKTKVGDKEYTAQQISAYILQKIKKDAEAYLGSRVEKAVITVPAYFDDAQRQATKDAGAIAGLEVVRIINEPTAAALAYGIDKAGKTEKILVFDLGGGTLDVTVMDFGEGVFEVISTSGDTRLGGTDMDKLLVDYVVSEFKRTEGVDLSKDSMAMVRVKEGAEKAKIELSSTMETDINLPFVSANSDGPKHLQMKITRAKLEELVKPIVSKCEAPLKQAMGDAKITPNDITKIIMVGGPTRMPIIQKFVEDYVGKKIERGIDPMEAVALGASIQGAVLGGDMKDVLLLDVTPLTLGIETLGGVSTPLINRNTTIPASKSQVFSTAADNQPGVEIHVLQGERPMSVDNRTLGRFMLDGIPPAPRGVPQIEVTFDIDANGIVKVTAKDKGTNKSQHITIQDSSALSKEDIEKMQKEAEAHATEDRQKKEIVELHNQADTLSYSVEKTLKDAGDKVKPEDKKEVEDKLAELKKVKDGSDNAVIKKALDDLSQAIQKVGAQMYQNVQKEEQNVTEEPEIKEKTDDQSAPGNDPVEGKFEEGGEKKE</sequence>
<dbReference type="InterPro" id="IPR029048">
    <property type="entry name" value="HSP70_C_sf"/>
</dbReference>
<dbReference type="HAMAP" id="MF_00332">
    <property type="entry name" value="DnaK"/>
    <property type="match status" value="1"/>
</dbReference>
<dbReference type="NCBIfam" id="NF001413">
    <property type="entry name" value="PRK00290.1"/>
    <property type="match status" value="1"/>
</dbReference>
<dbReference type="FunFam" id="2.60.34.10:FF:000014">
    <property type="entry name" value="Chaperone protein DnaK HSP70"/>
    <property type="match status" value="1"/>
</dbReference>
<proteinExistence type="evidence at transcript level"/>
<reference evidence="11" key="1">
    <citation type="submission" date="2017-09" db="EMBL/GenBank/DDBJ databases">
        <title>Depth-based differentiation of microbial function through sediment-hosted aquifers and enrichment of novel symbionts in the deep terrestrial subsurface.</title>
        <authorList>
            <person name="Probst A.J."/>
            <person name="Ladd B."/>
            <person name="Jarett J.K."/>
            <person name="Geller-Mcgrath D.E."/>
            <person name="Sieber C.M.K."/>
            <person name="Emerson J.B."/>
            <person name="Anantharaman K."/>
            <person name="Thomas B.C."/>
            <person name="Malmstrom R."/>
            <person name="Stieglmeier M."/>
            <person name="Klingl A."/>
            <person name="Woyke T."/>
            <person name="Ryan C.M."/>
            <person name="Banfield J.F."/>
        </authorList>
    </citation>
    <scope>NUCLEOTIDE SEQUENCE [LARGE SCALE GENOMIC DNA]</scope>
</reference>
<dbReference type="InterPro" id="IPR043129">
    <property type="entry name" value="ATPase_NBD"/>
</dbReference>
<dbReference type="CDD" id="cd10234">
    <property type="entry name" value="ASKHA_NBD_HSP70_DnaK-like"/>
    <property type="match status" value="1"/>
</dbReference>
<protein>
    <recommendedName>
        <fullName evidence="7">Chaperone protein DnaK</fullName>
    </recommendedName>
    <alternativeName>
        <fullName evidence="7">HSP70</fullName>
    </alternativeName>
    <alternativeName>
        <fullName evidence="7">Heat shock 70 kDa protein</fullName>
    </alternativeName>
    <alternativeName>
        <fullName evidence="7">Heat shock protein 70</fullName>
    </alternativeName>
</protein>
<dbReference type="EMBL" id="PFDW01000012">
    <property type="protein sequence ID" value="PJE58466.1"/>
    <property type="molecule type" value="Genomic_DNA"/>
</dbReference>
<dbReference type="SUPFAM" id="SSF53067">
    <property type="entry name" value="Actin-like ATPase domain"/>
    <property type="match status" value="2"/>
</dbReference>
<keyword evidence="3 7" id="KW-0547">Nucleotide-binding</keyword>
<dbReference type="SUPFAM" id="SSF100934">
    <property type="entry name" value="Heat shock protein 70kD (HSP70), C-terminal subdomain"/>
    <property type="match status" value="1"/>
</dbReference>
<dbReference type="Gene3D" id="2.60.34.10">
    <property type="entry name" value="Substrate Binding Domain Of DNAk, Chain A, domain 1"/>
    <property type="match status" value="1"/>
</dbReference>
<name>A0A2M8KEW5_9BACT</name>
<evidence type="ECO:0000256" key="6">
    <source>
        <dbReference type="ARBA" id="ARBA00023186"/>
    </source>
</evidence>
<dbReference type="Gene3D" id="3.90.640.10">
    <property type="entry name" value="Actin, Chain A, domain 4"/>
    <property type="match status" value="1"/>
</dbReference>
<dbReference type="PROSITE" id="PS00329">
    <property type="entry name" value="HSP70_2"/>
    <property type="match status" value="1"/>
</dbReference>
<dbReference type="Gene3D" id="3.30.420.40">
    <property type="match status" value="3"/>
</dbReference>
<gene>
    <name evidence="7" type="primary">dnaK</name>
    <name evidence="10" type="ORF">COU81_00615</name>
</gene>
<dbReference type="NCBIfam" id="TIGR02350">
    <property type="entry name" value="prok_dnaK"/>
    <property type="match status" value="1"/>
</dbReference>
<evidence type="ECO:0000313" key="10">
    <source>
        <dbReference type="EMBL" id="PJE58466.1"/>
    </source>
</evidence>
<dbReference type="SUPFAM" id="SSF100920">
    <property type="entry name" value="Heat shock protein 70kD (HSP70), peptide-binding domain"/>
    <property type="match status" value="1"/>
</dbReference>
<dbReference type="FunFam" id="3.90.640.10:FF:000003">
    <property type="entry name" value="Molecular chaperone DnaK"/>
    <property type="match status" value="1"/>
</dbReference>
<feature type="compositionally biased region" description="Basic and acidic residues" evidence="9">
    <location>
        <begin position="610"/>
        <end position="622"/>
    </location>
</feature>
<dbReference type="PROSITE" id="PS00297">
    <property type="entry name" value="HSP70_1"/>
    <property type="match status" value="1"/>
</dbReference>
<dbReference type="Proteomes" id="UP000231450">
    <property type="component" value="Unassembled WGS sequence"/>
</dbReference>
<evidence type="ECO:0000313" key="11">
    <source>
        <dbReference type="Proteomes" id="UP000231450"/>
    </source>
</evidence>
<comment type="caution">
    <text evidence="10">The sequence shown here is derived from an EMBL/GenBank/DDBJ whole genome shotgun (WGS) entry which is preliminary data.</text>
</comment>
<dbReference type="PROSITE" id="PS01036">
    <property type="entry name" value="HSP70_3"/>
    <property type="match status" value="1"/>
</dbReference>
<evidence type="ECO:0000256" key="2">
    <source>
        <dbReference type="ARBA" id="ARBA00022553"/>
    </source>
</evidence>
<dbReference type="InterPro" id="IPR013126">
    <property type="entry name" value="Hsp_70_fam"/>
</dbReference>
<comment type="function">
    <text evidence="7">Acts as a chaperone.</text>
</comment>
<keyword evidence="5 7" id="KW-0346">Stress response</keyword>
<feature type="modified residue" description="Phosphothreonine; by autocatalysis" evidence="7">
    <location>
        <position position="179"/>
    </location>
</feature>
<comment type="induction">
    <text evidence="7">By stress conditions e.g. heat shock.</text>
</comment>
<keyword evidence="4 7" id="KW-0067">ATP-binding</keyword>
<feature type="compositionally biased region" description="Basic and acidic residues" evidence="9">
    <location>
        <begin position="583"/>
        <end position="601"/>
    </location>
</feature>
<organism evidence="10 11">
    <name type="scientific">Candidatus Portnoybacteria bacterium CG10_big_fil_rev_8_21_14_0_10_36_7</name>
    <dbReference type="NCBI Taxonomy" id="1974812"/>
    <lineage>
        <taxon>Bacteria</taxon>
        <taxon>Candidatus Portnoyibacteriota</taxon>
    </lineage>
</organism>
<dbReference type="PANTHER" id="PTHR19375">
    <property type="entry name" value="HEAT SHOCK PROTEIN 70KDA"/>
    <property type="match status" value="1"/>
</dbReference>
<dbReference type="InterPro" id="IPR029047">
    <property type="entry name" value="HSP70_peptide-bd_sf"/>
</dbReference>
<dbReference type="AlphaFoldDB" id="A0A2M8KEW5"/>
<evidence type="ECO:0000256" key="9">
    <source>
        <dbReference type="SAM" id="MobiDB-lite"/>
    </source>
</evidence>
<dbReference type="FunFam" id="1.20.1270.10:FF:000001">
    <property type="entry name" value="Molecular chaperone DnaK"/>
    <property type="match status" value="1"/>
</dbReference>
<dbReference type="PRINTS" id="PR00301">
    <property type="entry name" value="HEATSHOCK70"/>
</dbReference>
<comment type="similarity">
    <text evidence="1 7 8">Belongs to the heat shock protein 70 family.</text>
</comment>
<evidence type="ECO:0000256" key="5">
    <source>
        <dbReference type="ARBA" id="ARBA00023016"/>
    </source>
</evidence>
<feature type="region of interest" description="Disordered" evidence="9">
    <location>
        <begin position="582"/>
        <end position="622"/>
    </location>
</feature>